<keyword evidence="8 11" id="KW-0472">Membrane</keyword>
<dbReference type="GO" id="GO:0012507">
    <property type="term" value="C:ER to Golgi transport vesicle membrane"/>
    <property type="evidence" value="ECO:0007669"/>
    <property type="project" value="TreeGrafter"/>
</dbReference>
<evidence type="ECO:0000256" key="12">
    <source>
        <dbReference type="SAM" id="MobiDB-lite"/>
    </source>
</evidence>
<evidence type="ECO:0000256" key="11">
    <source>
        <dbReference type="PIRNR" id="PIRNR028865"/>
    </source>
</evidence>
<dbReference type="GO" id="GO:0005484">
    <property type="term" value="F:SNAP receptor activity"/>
    <property type="evidence" value="ECO:0007669"/>
    <property type="project" value="InterPro"/>
</dbReference>
<feature type="region of interest" description="Disordered" evidence="12">
    <location>
        <begin position="86"/>
        <end position="119"/>
    </location>
</feature>
<accession>A0A1X2GN94</accession>
<dbReference type="GO" id="GO:0000149">
    <property type="term" value="F:SNARE binding"/>
    <property type="evidence" value="ECO:0007669"/>
    <property type="project" value="TreeGrafter"/>
</dbReference>
<evidence type="ECO:0000256" key="8">
    <source>
        <dbReference type="ARBA" id="ARBA00023136"/>
    </source>
</evidence>
<dbReference type="Pfam" id="PF12352">
    <property type="entry name" value="V-SNARE_C"/>
    <property type="match status" value="1"/>
</dbReference>
<reference evidence="14 15" key="1">
    <citation type="submission" date="2016-07" db="EMBL/GenBank/DDBJ databases">
        <title>Pervasive Adenine N6-methylation of Active Genes in Fungi.</title>
        <authorList>
            <consortium name="DOE Joint Genome Institute"/>
            <person name="Mondo S.J."/>
            <person name="Dannebaum R.O."/>
            <person name="Kuo R.C."/>
            <person name="Labutti K."/>
            <person name="Haridas S."/>
            <person name="Kuo A."/>
            <person name="Salamov A."/>
            <person name="Ahrendt S.R."/>
            <person name="Lipzen A."/>
            <person name="Sullivan W."/>
            <person name="Andreopoulos W.B."/>
            <person name="Clum A."/>
            <person name="Lindquist E."/>
            <person name="Daum C."/>
            <person name="Ramamoorthy G.K."/>
            <person name="Gryganskyi A."/>
            <person name="Culley D."/>
            <person name="Magnuson J.K."/>
            <person name="James T.Y."/>
            <person name="O'Malley M.A."/>
            <person name="Stajich J.E."/>
            <person name="Spatafora J.W."/>
            <person name="Visel A."/>
            <person name="Grigoriev I.V."/>
        </authorList>
    </citation>
    <scope>NUCLEOTIDE SEQUENCE [LARGE SCALE GENOMIC DNA]</scope>
    <source>
        <strain evidence="14 15">NRRL 3301</strain>
    </source>
</reference>
<evidence type="ECO:0000256" key="2">
    <source>
        <dbReference type="ARBA" id="ARBA00004409"/>
    </source>
</evidence>
<dbReference type="PANTHER" id="PTHR21230">
    <property type="entry name" value="VESICLE TRANSPORT V-SNARE PROTEIN VTI1-RELATED"/>
    <property type="match status" value="1"/>
</dbReference>
<protein>
    <recommendedName>
        <fullName evidence="10 11">Protein transport protein BOS1</fullName>
    </recommendedName>
</protein>
<comment type="caution">
    <text evidence="14">The sequence shown here is derived from an EMBL/GenBank/DDBJ whole genome shotgun (WGS) entry which is preliminary data.</text>
</comment>
<dbReference type="Proteomes" id="UP000242146">
    <property type="component" value="Unassembled WGS sequence"/>
</dbReference>
<proteinExistence type="inferred from homology"/>
<dbReference type="GO" id="GO:0031902">
    <property type="term" value="C:late endosome membrane"/>
    <property type="evidence" value="ECO:0007669"/>
    <property type="project" value="TreeGrafter"/>
</dbReference>
<dbReference type="AlphaFoldDB" id="A0A1X2GN94"/>
<dbReference type="GO" id="GO:0005789">
    <property type="term" value="C:endoplasmic reticulum membrane"/>
    <property type="evidence" value="ECO:0007669"/>
    <property type="project" value="UniProtKB-SubCell"/>
</dbReference>
<evidence type="ECO:0000256" key="13">
    <source>
        <dbReference type="SAM" id="Phobius"/>
    </source>
</evidence>
<evidence type="ECO:0000256" key="4">
    <source>
        <dbReference type="ARBA" id="ARBA00022692"/>
    </source>
</evidence>
<dbReference type="CDD" id="cd15863">
    <property type="entry name" value="SNARE_GS27"/>
    <property type="match status" value="1"/>
</dbReference>
<keyword evidence="3 11" id="KW-0813">Transport</keyword>
<keyword evidence="15" id="KW-1185">Reference proteome</keyword>
<feature type="compositionally biased region" description="Basic and acidic residues" evidence="12">
    <location>
        <begin position="86"/>
        <end position="104"/>
    </location>
</feature>
<dbReference type="GO" id="GO:0015031">
    <property type="term" value="P:protein transport"/>
    <property type="evidence" value="ECO:0007669"/>
    <property type="project" value="UniProtKB-KW"/>
</dbReference>
<comment type="function">
    <text evidence="11">SNARE required for protein transport between the ER and the Golgi complex.</text>
</comment>
<dbReference type="GO" id="GO:0006906">
    <property type="term" value="P:vesicle fusion"/>
    <property type="evidence" value="ECO:0007669"/>
    <property type="project" value="TreeGrafter"/>
</dbReference>
<dbReference type="EMBL" id="MCGT01000007">
    <property type="protein sequence ID" value="ORX57981.1"/>
    <property type="molecule type" value="Genomic_DNA"/>
</dbReference>
<keyword evidence="6 13" id="KW-1133">Transmembrane helix</keyword>
<dbReference type="PANTHER" id="PTHR21230:SF1">
    <property type="entry name" value="GOLGI SNAP RECEPTOR COMPLEX MEMBER 2"/>
    <property type="match status" value="1"/>
</dbReference>
<evidence type="ECO:0000256" key="6">
    <source>
        <dbReference type="ARBA" id="ARBA00022989"/>
    </source>
</evidence>
<feature type="transmembrane region" description="Helical" evidence="13">
    <location>
        <begin position="198"/>
        <end position="218"/>
    </location>
</feature>
<dbReference type="GO" id="GO:0006888">
    <property type="term" value="P:endoplasmic reticulum to Golgi vesicle-mediated transport"/>
    <property type="evidence" value="ECO:0007669"/>
    <property type="project" value="TreeGrafter"/>
</dbReference>
<comment type="similarity">
    <text evidence="9 11">Belongs to the BOS1 family.</text>
</comment>
<evidence type="ECO:0000313" key="14">
    <source>
        <dbReference type="EMBL" id="ORX57981.1"/>
    </source>
</evidence>
<keyword evidence="4 13" id="KW-0812">Transmembrane</keyword>
<dbReference type="GO" id="GO:0031201">
    <property type="term" value="C:SNARE complex"/>
    <property type="evidence" value="ECO:0007669"/>
    <property type="project" value="TreeGrafter"/>
</dbReference>
<sequence>MNSLYNHALKQSQALERDLTKFASGQDLSAGLQGQISASISSLQRSIDDYDNLAKREMVAVKKETALNRVAKFRQDLQEMRSRFEAAKKTQENRRLEQNRESLLARRKPGHYDTSAPEYPYQPMTQSAFAARESAFADRTDSQLDDFITQANTLLENLADQHGILKKAQRRLMDTFSTLGVSQNVIRYIERRTTQDKWIFYGGLVITMIILWAIVQYLR</sequence>
<dbReference type="InterPro" id="IPR027027">
    <property type="entry name" value="GOSR2/Membrin/Bos1"/>
</dbReference>
<evidence type="ECO:0000256" key="10">
    <source>
        <dbReference type="ARBA" id="ARBA00040957"/>
    </source>
</evidence>
<comment type="subcellular location">
    <subcellularLocation>
        <location evidence="1">Endoplasmic reticulum membrane</location>
        <topology evidence="1">Single-pass type IV membrane protein</topology>
    </subcellularLocation>
    <subcellularLocation>
        <location evidence="2">Golgi apparatus membrane</location>
        <topology evidence="2">Single-pass type IV membrane protein</topology>
    </subcellularLocation>
</comment>
<organism evidence="14 15">
    <name type="scientific">Hesseltinella vesiculosa</name>
    <dbReference type="NCBI Taxonomy" id="101127"/>
    <lineage>
        <taxon>Eukaryota</taxon>
        <taxon>Fungi</taxon>
        <taxon>Fungi incertae sedis</taxon>
        <taxon>Mucoromycota</taxon>
        <taxon>Mucoromycotina</taxon>
        <taxon>Mucoromycetes</taxon>
        <taxon>Mucorales</taxon>
        <taxon>Cunninghamellaceae</taxon>
        <taxon>Hesseltinella</taxon>
    </lineage>
</organism>
<gene>
    <name evidence="14" type="ORF">DM01DRAFT_1301891</name>
</gene>
<name>A0A1X2GN94_9FUNG</name>
<keyword evidence="5 11" id="KW-0653">Protein transport</keyword>
<dbReference type="GO" id="GO:0000139">
    <property type="term" value="C:Golgi membrane"/>
    <property type="evidence" value="ECO:0007669"/>
    <property type="project" value="UniProtKB-SubCell"/>
</dbReference>
<evidence type="ECO:0000256" key="9">
    <source>
        <dbReference type="ARBA" id="ARBA00037983"/>
    </source>
</evidence>
<dbReference type="PIRSF" id="PIRSF028865">
    <property type="entry name" value="Membrin-2"/>
    <property type="match status" value="1"/>
</dbReference>
<dbReference type="OrthoDB" id="158360at2759"/>
<evidence type="ECO:0000256" key="1">
    <source>
        <dbReference type="ARBA" id="ARBA00004163"/>
    </source>
</evidence>
<evidence type="ECO:0000256" key="5">
    <source>
        <dbReference type="ARBA" id="ARBA00022927"/>
    </source>
</evidence>
<evidence type="ECO:0000313" key="15">
    <source>
        <dbReference type="Proteomes" id="UP000242146"/>
    </source>
</evidence>
<evidence type="ECO:0000256" key="3">
    <source>
        <dbReference type="ARBA" id="ARBA00022448"/>
    </source>
</evidence>
<dbReference type="STRING" id="101127.A0A1X2GN94"/>
<evidence type="ECO:0000256" key="7">
    <source>
        <dbReference type="ARBA" id="ARBA00023034"/>
    </source>
</evidence>
<keyword evidence="7" id="KW-0333">Golgi apparatus</keyword>